<reference evidence="2 3" key="1">
    <citation type="submission" date="2021-07" db="EMBL/GenBank/DDBJ databases">
        <title>Shewanella sp. nov, isolated from SCS.</title>
        <authorList>
            <person name="Cao W.R."/>
        </authorList>
    </citation>
    <scope>NUCLEOTIDE SEQUENCE [LARGE SCALE GENOMIC DNA]</scope>
    <source>
        <strain evidence="2 3">NR704-98</strain>
    </source>
</reference>
<gene>
    <name evidence="2" type="ORF">K0625_10845</name>
</gene>
<protein>
    <submittedName>
        <fullName evidence="2">PepSY domain-containing protein</fullName>
    </submittedName>
</protein>
<dbReference type="InterPro" id="IPR032307">
    <property type="entry name" value="PepSY_TM-like_2"/>
</dbReference>
<dbReference type="EMBL" id="JAHZST010000006">
    <property type="protein sequence ID" value="MBW8184174.1"/>
    <property type="molecule type" value="Genomic_DNA"/>
</dbReference>
<dbReference type="PANTHER" id="PTHR40115">
    <property type="entry name" value="INNER MEMBRANE PROTEIN WITH PEPSY TM HELIX"/>
    <property type="match status" value="1"/>
</dbReference>
<feature type="transmembrane region" description="Helical" evidence="1">
    <location>
        <begin position="27"/>
        <end position="46"/>
    </location>
</feature>
<proteinExistence type="predicted"/>
<comment type="caution">
    <text evidence="2">The sequence shown here is derived from an EMBL/GenBank/DDBJ whole genome shotgun (WGS) entry which is preliminary data.</text>
</comment>
<organism evidence="2 3">
    <name type="scientific">Shewanella nanhaiensis</name>
    <dbReference type="NCBI Taxonomy" id="2864872"/>
    <lineage>
        <taxon>Bacteria</taxon>
        <taxon>Pseudomonadati</taxon>
        <taxon>Pseudomonadota</taxon>
        <taxon>Gammaproteobacteria</taxon>
        <taxon>Alteromonadales</taxon>
        <taxon>Shewanellaceae</taxon>
        <taxon>Shewanella</taxon>
    </lineage>
</organism>
<keyword evidence="1" id="KW-1133">Transmembrane helix</keyword>
<evidence type="ECO:0000256" key="1">
    <source>
        <dbReference type="SAM" id="Phobius"/>
    </source>
</evidence>
<sequence>MIRKHHLSGRNSTSLMLKRQVRPWHRWLGIFSAVFVLLIAISGVLINHSNQLSIDNAHVKQSWLLDYYGIKTPTNIHIYQTSPLLASSDNLVWVGKHLALEADSAIHGIVPFNDMLIAIDNNNLYLISNEGALLEKQDITTGLPSGLIAIANDGQIWLNSDTGSYMADNDLIEWTAAKPFAPLPWVTPLTEVGNDSVKSSTQIVSLQARSHHLTWERALLDIHSGRFFGALGPWFMDLVALALIIMSISGVYLWVQHKPKRVKSR</sequence>
<keyword evidence="1" id="KW-0812">Transmembrane</keyword>
<dbReference type="Pfam" id="PF03929">
    <property type="entry name" value="PepSY_TM"/>
    <property type="match status" value="1"/>
</dbReference>
<dbReference type="Proteomes" id="UP001195963">
    <property type="component" value="Unassembled WGS sequence"/>
</dbReference>
<accession>A0ABS7E3K7</accession>
<feature type="transmembrane region" description="Helical" evidence="1">
    <location>
        <begin position="234"/>
        <end position="255"/>
    </location>
</feature>
<evidence type="ECO:0000313" key="3">
    <source>
        <dbReference type="Proteomes" id="UP001195963"/>
    </source>
</evidence>
<keyword evidence="1" id="KW-0472">Membrane</keyword>
<dbReference type="RefSeq" id="WP_220109698.1">
    <property type="nucleotide sequence ID" value="NZ_JAHZST010000006.1"/>
</dbReference>
<name>A0ABS7E3K7_9GAMM</name>
<dbReference type="PANTHER" id="PTHR40115:SF1">
    <property type="entry name" value="INNER MEMBRANE PROTEIN WITH PEPSY TM HELIX"/>
    <property type="match status" value="1"/>
</dbReference>
<keyword evidence="3" id="KW-1185">Reference proteome</keyword>
<dbReference type="InterPro" id="IPR005625">
    <property type="entry name" value="PepSY-ass_TM"/>
</dbReference>
<evidence type="ECO:0000313" key="2">
    <source>
        <dbReference type="EMBL" id="MBW8184174.1"/>
    </source>
</evidence>